<evidence type="ECO:0000313" key="1">
    <source>
        <dbReference type="EnsemblMetazoa" id="GMOY004324-PA"/>
    </source>
</evidence>
<accession>A0A1B0FKD2</accession>
<protein>
    <submittedName>
        <fullName evidence="1">Uncharacterized protein</fullName>
    </submittedName>
</protein>
<keyword evidence="2" id="KW-1185">Reference proteome</keyword>
<sequence length="54" mass="6356">MLTYWSPMWLILVAKKPSDLAVGNWLLINAIFHYIDCYQSSRSHYLISLNNEII</sequence>
<dbReference type="Proteomes" id="UP000092444">
    <property type="component" value="Unassembled WGS sequence"/>
</dbReference>
<reference evidence="1" key="1">
    <citation type="submission" date="2020-05" db="UniProtKB">
        <authorList>
            <consortium name="EnsemblMetazoa"/>
        </authorList>
    </citation>
    <scope>IDENTIFICATION</scope>
    <source>
        <strain evidence="1">Yale</strain>
    </source>
</reference>
<organism evidence="1 2">
    <name type="scientific">Glossina morsitans morsitans</name>
    <name type="common">Savannah tsetse fly</name>
    <dbReference type="NCBI Taxonomy" id="37546"/>
    <lineage>
        <taxon>Eukaryota</taxon>
        <taxon>Metazoa</taxon>
        <taxon>Ecdysozoa</taxon>
        <taxon>Arthropoda</taxon>
        <taxon>Hexapoda</taxon>
        <taxon>Insecta</taxon>
        <taxon>Pterygota</taxon>
        <taxon>Neoptera</taxon>
        <taxon>Endopterygota</taxon>
        <taxon>Diptera</taxon>
        <taxon>Brachycera</taxon>
        <taxon>Muscomorpha</taxon>
        <taxon>Hippoboscoidea</taxon>
        <taxon>Glossinidae</taxon>
        <taxon>Glossina</taxon>
    </lineage>
</organism>
<dbReference type="AlphaFoldDB" id="A0A1B0FKD2"/>
<name>A0A1B0FKD2_GLOMM</name>
<dbReference type="EMBL" id="CCAG010021083">
    <property type="status" value="NOT_ANNOTATED_CDS"/>
    <property type="molecule type" value="Genomic_DNA"/>
</dbReference>
<dbReference type="EnsemblMetazoa" id="GMOY004324-RA">
    <property type="protein sequence ID" value="GMOY004324-PA"/>
    <property type="gene ID" value="GMOY004324"/>
</dbReference>
<evidence type="ECO:0000313" key="2">
    <source>
        <dbReference type="Proteomes" id="UP000092444"/>
    </source>
</evidence>
<dbReference type="VEuPathDB" id="VectorBase:GMOY004324"/>
<proteinExistence type="predicted"/>